<dbReference type="AlphaFoldDB" id="A0A815YZN9"/>
<evidence type="ECO:0000313" key="1">
    <source>
        <dbReference type="EMBL" id="CAF1577365.1"/>
    </source>
</evidence>
<sequence>MLSDFIVFSLCTNDVANLGPKIALQQCRFLIERTRILFPQL</sequence>
<reference evidence="1" key="1">
    <citation type="submission" date="2021-02" db="EMBL/GenBank/DDBJ databases">
        <authorList>
            <person name="Nowell W R."/>
        </authorList>
    </citation>
    <scope>NUCLEOTIDE SEQUENCE</scope>
</reference>
<dbReference type="EMBL" id="CAJNOU010017330">
    <property type="protein sequence ID" value="CAF1577365.1"/>
    <property type="molecule type" value="Genomic_DNA"/>
</dbReference>
<organism evidence="1 2">
    <name type="scientific">Rotaria sordida</name>
    <dbReference type="NCBI Taxonomy" id="392033"/>
    <lineage>
        <taxon>Eukaryota</taxon>
        <taxon>Metazoa</taxon>
        <taxon>Spiralia</taxon>
        <taxon>Gnathifera</taxon>
        <taxon>Rotifera</taxon>
        <taxon>Eurotatoria</taxon>
        <taxon>Bdelloidea</taxon>
        <taxon>Philodinida</taxon>
        <taxon>Philodinidae</taxon>
        <taxon>Rotaria</taxon>
    </lineage>
</organism>
<gene>
    <name evidence="1" type="ORF">SEV965_LOCUS39792</name>
</gene>
<comment type="caution">
    <text evidence="1">The sequence shown here is derived from an EMBL/GenBank/DDBJ whole genome shotgun (WGS) entry which is preliminary data.</text>
</comment>
<protein>
    <submittedName>
        <fullName evidence="1">Uncharacterized protein</fullName>
    </submittedName>
</protein>
<proteinExistence type="predicted"/>
<dbReference type="Proteomes" id="UP000663889">
    <property type="component" value="Unassembled WGS sequence"/>
</dbReference>
<accession>A0A815YZN9</accession>
<evidence type="ECO:0000313" key="2">
    <source>
        <dbReference type="Proteomes" id="UP000663889"/>
    </source>
</evidence>
<feature type="non-terminal residue" evidence="1">
    <location>
        <position position="41"/>
    </location>
</feature>
<name>A0A815YZN9_9BILA</name>